<dbReference type="Pfam" id="PF00428">
    <property type="entry name" value="Ribosomal_60s"/>
    <property type="match status" value="1"/>
</dbReference>
<dbReference type="PANTHER" id="PTHR21141:SF5">
    <property type="entry name" value="LARGE RIBOSOMAL SUBUNIT PROTEIN P2"/>
    <property type="match status" value="1"/>
</dbReference>
<comment type="function">
    <text evidence="1">Plays an important role in the elongation step of protein synthesis.</text>
</comment>
<feature type="compositionally biased region" description="Basic and acidic residues" evidence="2">
    <location>
        <begin position="92"/>
        <end position="105"/>
    </location>
</feature>
<organism evidence="3 4">
    <name type="scientific">Acer negundo</name>
    <name type="common">Box elder</name>
    <dbReference type="NCBI Taxonomy" id="4023"/>
    <lineage>
        <taxon>Eukaryota</taxon>
        <taxon>Viridiplantae</taxon>
        <taxon>Streptophyta</taxon>
        <taxon>Embryophyta</taxon>
        <taxon>Tracheophyta</taxon>
        <taxon>Spermatophyta</taxon>
        <taxon>Magnoliopsida</taxon>
        <taxon>eudicotyledons</taxon>
        <taxon>Gunneridae</taxon>
        <taxon>Pentapetalae</taxon>
        <taxon>rosids</taxon>
        <taxon>malvids</taxon>
        <taxon>Sapindales</taxon>
        <taxon>Sapindaceae</taxon>
        <taxon>Hippocastanoideae</taxon>
        <taxon>Acereae</taxon>
        <taxon>Acer</taxon>
    </lineage>
</organism>
<dbReference type="GO" id="GO:0002182">
    <property type="term" value="P:cytoplasmic translational elongation"/>
    <property type="evidence" value="ECO:0007669"/>
    <property type="project" value="InterPro"/>
</dbReference>
<name>A0AAD5NJ71_ACENE</name>
<accession>A0AAD5NJ71</accession>
<sequence length="115" mass="12342">MYVSPLVERVQTVDGSRELICWLFWEETQALPLLISRAFLALLELNVKIIGLNIFLALLELIASGRGKLASIPSGGGVAVAMAASGGGAAAESKKEEKVEEKKESDDDMGFSLFD</sequence>
<reference evidence="3" key="1">
    <citation type="journal article" date="2022" name="Plant J.">
        <title>Strategies of tolerance reflected in two North American maple genomes.</title>
        <authorList>
            <person name="McEvoy S.L."/>
            <person name="Sezen U.U."/>
            <person name="Trouern-Trend A."/>
            <person name="McMahon S.M."/>
            <person name="Schaberg P.G."/>
            <person name="Yang J."/>
            <person name="Wegrzyn J.L."/>
            <person name="Swenson N.G."/>
        </authorList>
    </citation>
    <scope>NUCLEOTIDE SEQUENCE</scope>
    <source>
        <strain evidence="3">91603</strain>
    </source>
</reference>
<dbReference type="GO" id="GO:0003735">
    <property type="term" value="F:structural constituent of ribosome"/>
    <property type="evidence" value="ECO:0007669"/>
    <property type="project" value="InterPro"/>
</dbReference>
<gene>
    <name evidence="3" type="ORF">LWI28_027798</name>
</gene>
<dbReference type="GO" id="GO:0022625">
    <property type="term" value="C:cytosolic large ribosomal subunit"/>
    <property type="evidence" value="ECO:0007669"/>
    <property type="project" value="InterPro"/>
</dbReference>
<reference evidence="3" key="2">
    <citation type="submission" date="2023-02" db="EMBL/GenBank/DDBJ databases">
        <authorList>
            <person name="Swenson N.G."/>
            <person name="Wegrzyn J.L."/>
            <person name="Mcevoy S.L."/>
        </authorList>
    </citation>
    <scope>NUCLEOTIDE SEQUENCE</scope>
    <source>
        <strain evidence="3">91603</strain>
        <tissue evidence="3">Leaf</tissue>
    </source>
</reference>
<dbReference type="PANTHER" id="PTHR21141">
    <property type="entry name" value="60S ACIDIC RIBOSOMAL PROTEIN FAMILY MEMBER"/>
    <property type="match status" value="1"/>
</dbReference>
<dbReference type="EMBL" id="JAJSOW010000106">
    <property type="protein sequence ID" value="KAI9162475.1"/>
    <property type="molecule type" value="Genomic_DNA"/>
</dbReference>
<feature type="region of interest" description="Disordered" evidence="2">
    <location>
        <begin position="87"/>
        <end position="115"/>
    </location>
</feature>
<evidence type="ECO:0000313" key="3">
    <source>
        <dbReference type="EMBL" id="KAI9162475.1"/>
    </source>
</evidence>
<evidence type="ECO:0000256" key="1">
    <source>
        <dbReference type="ARBA" id="ARBA00003362"/>
    </source>
</evidence>
<evidence type="ECO:0000256" key="2">
    <source>
        <dbReference type="SAM" id="MobiDB-lite"/>
    </source>
</evidence>
<dbReference type="Proteomes" id="UP001064489">
    <property type="component" value="Chromosome 2"/>
</dbReference>
<keyword evidence="4" id="KW-1185">Reference proteome</keyword>
<comment type="caution">
    <text evidence="3">The sequence shown here is derived from an EMBL/GenBank/DDBJ whole genome shotgun (WGS) entry which is preliminary data.</text>
</comment>
<dbReference type="AlphaFoldDB" id="A0AAD5NJ71"/>
<proteinExistence type="predicted"/>
<evidence type="ECO:0000313" key="4">
    <source>
        <dbReference type="Proteomes" id="UP001064489"/>
    </source>
</evidence>
<dbReference type="InterPro" id="IPR044076">
    <property type="entry name" value="Ribosomal_P2"/>
</dbReference>
<evidence type="ECO:0008006" key="5">
    <source>
        <dbReference type="Google" id="ProtNLM"/>
    </source>
</evidence>
<protein>
    <recommendedName>
        <fullName evidence="5">60S acidic ribosomal protein P1</fullName>
    </recommendedName>
</protein>